<keyword evidence="3" id="KW-0540">Nuclease</keyword>
<evidence type="ECO:0000259" key="2">
    <source>
        <dbReference type="PROSITE" id="PS50966"/>
    </source>
</evidence>
<keyword evidence="1" id="KW-0479">Metal-binding</keyword>
<dbReference type="CDD" id="cd06130">
    <property type="entry name" value="DNA_pol_III_epsilon_like"/>
    <property type="match status" value="1"/>
</dbReference>
<dbReference type="SMART" id="SM00479">
    <property type="entry name" value="EXOIII"/>
    <property type="match status" value="1"/>
</dbReference>
<keyword evidence="4" id="KW-1185">Reference proteome</keyword>
<dbReference type="InterPro" id="IPR007527">
    <property type="entry name" value="Znf_SWIM"/>
</dbReference>
<dbReference type="Pfam" id="PF04434">
    <property type="entry name" value="SWIM"/>
    <property type="match status" value="1"/>
</dbReference>
<dbReference type="InterPro" id="IPR013520">
    <property type="entry name" value="Ribonucl_H"/>
</dbReference>
<dbReference type="RefSeq" id="WP_413779910.1">
    <property type="nucleotide sequence ID" value="NZ_JAUOZS010000001.1"/>
</dbReference>
<evidence type="ECO:0000313" key="3">
    <source>
        <dbReference type="EMBL" id="MDT8901400.1"/>
    </source>
</evidence>
<keyword evidence="1" id="KW-0863">Zinc-finger</keyword>
<protein>
    <submittedName>
        <fullName evidence="3">Exonuclease domain-containing protein</fullName>
    </submittedName>
</protein>
<dbReference type="PROSITE" id="PS50966">
    <property type="entry name" value="ZF_SWIM"/>
    <property type="match status" value="1"/>
</dbReference>
<organism evidence="3 4">
    <name type="scientific">Anaeroselena agilis</name>
    <dbReference type="NCBI Taxonomy" id="3063788"/>
    <lineage>
        <taxon>Bacteria</taxon>
        <taxon>Bacillati</taxon>
        <taxon>Bacillota</taxon>
        <taxon>Negativicutes</taxon>
        <taxon>Acetonemataceae</taxon>
        <taxon>Anaeroselena</taxon>
    </lineage>
</organism>
<reference evidence="3 4" key="1">
    <citation type="submission" date="2023-07" db="EMBL/GenBank/DDBJ databases">
        <title>The novel representative of Negativicutes class, Anaeroselena agilis gen. nov. sp. nov.</title>
        <authorList>
            <person name="Prokofeva M.I."/>
            <person name="Elcheninov A.G."/>
            <person name="Klyukina A."/>
            <person name="Kublanov I.V."/>
            <person name="Frolov E.N."/>
            <person name="Podosokorskaya O.A."/>
        </authorList>
    </citation>
    <scope>NUCLEOTIDE SEQUENCE [LARGE SCALE GENOMIC DNA]</scope>
    <source>
        <strain evidence="3 4">4137-cl</strain>
    </source>
</reference>
<dbReference type="InterPro" id="IPR036397">
    <property type="entry name" value="RNaseH_sf"/>
</dbReference>
<keyword evidence="1" id="KW-0862">Zinc</keyword>
<evidence type="ECO:0000256" key="1">
    <source>
        <dbReference type="PROSITE-ProRule" id="PRU00325"/>
    </source>
</evidence>
<keyword evidence="3" id="KW-0378">Hydrolase</keyword>
<evidence type="ECO:0000313" key="4">
    <source>
        <dbReference type="Proteomes" id="UP001254848"/>
    </source>
</evidence>
<dbReference type="SUPFAM" id="SSF53098">
    <property type="entry name" value="Ribonuclease H-like"/>
    <property type="match status" value="1"/>
</dbReference>
<comment type="caution">
    <text evidence="3">The sequence shown here is derived from an EMBL/GenBank/DDBJ whole genome shotgun (WGS) entry which is preliminary data.</text>
</comment>
<feature type="domain" description="SWIM-type" evidence="2">
    <location>
        <begin position="255"/>
        <end position="285"/>
    </location>
</feature>
<accession>A0ABU3NX63</accession>
<dbReference type="Pfam" id="PF00929">
    <property type="entry name" value="RNase_T"/>
    <property type="match status" value="1"/>
</dbReference>
<dbReference type="Gene3D" id="3.30.420.10">
    <property type="entry name" value="Ribonuclease H-like superfamily/Ribonuclease H"/>
    <property type="match status" value="1"/>
</dbReference>
<dbReference type="InterPro" id="IPR012337">
    <property type="entry name" value="RNaseH-like_sf"/>
</dbReference>
<gene>
    <name evidence="3" type="ORF">Q4T40_09130</name>
</gene>
<dbReference type="EMBL" id="JAUOZS010000001">
    <property type="protein sequence ID" value="MDT8901400.1"/>
    <property type="molecule type" value="Genomic_DNA"/>
</dbReference>
<dbReference type="PANTHER" id="PTHR30231:SF42">
    <property type="entry name" value="EXONUCLEASE"/>
    <property type="match status" value="1"/>
</dbReference>
<sequence length="289" mass="32218">MTPAADNCSSLPQEYDFVALDFETANREWTSICAVGLAFVADGRVVANPSWLVRPPQLIFDPGFVRIHGITADMAADKPEFGELWPELRPLLEGRIIIAHNAEFDINVLIQSLDLYRIPRLNAEYSCTKVIAQRTWPGWKRYGLAALAERHGIVFRHHDAGEDANVCAQVALMACREKKAASFGALHEALNITRGRIYPDGHDKLREGAVTIPAFGPWDERIHNRPEQIKRQQRAGDICDAAVDRSTATGTVNGYAVTLGTCTCADFQGRKLPCKHIYKLFFELKNGRC</sequence>
<name>A0ABU3NX63_9FIRM</name>
<dbReference type="GO" id="GO:0004527">
    <property type="term" value="F:exonuclease activity"/>
    <property type="evidence" value="ECO:0007669"/>
    <property type="project" value="UniProtKB-KW"/>
</dbReference>
<dbReference type="PANTHER" id="PTHR30231">
    <property type="entry name" value="DNA POLYMERASE III SUBUNIT EPSILON"/>
    <property type="match status" value="1"/>
</dbReference>
<proteinExistence type="predicted"/>
<keyword evidence="3" id="KW-0269">Exonuclease</keyword>
<dbReference type="Proteomes" id="UP001254848">
    <property type="component" value="Unassembled WGS sequence"/>
</dbReference>